<feature type="disulfide bond" evidence="5">
    <location>
        <begin position="178"/>
        <end position="205"/>
    </location>
</feature>
<evidence type="ECO:0000256" key="2">
    <source>
        <dbReference type="ARBA" id="ARBA00022737"/>
    </source>
</evidence>
<evidence type="ECO:0000259" key="8">
    <source>
        <dbReference type="PROSITE" id="PS50923"/>
    </source>
</evidence>
<feature type="region of interest" description="Disordered" evidence="6">
    <location>
        <begin position="249"/>
        <end position="284"/>
    </location>
</feature>
<feature type="domain" description="Sushi" evidence="8">
    <location>
        <begin position="26"/>
        <end position="89"/>
    </location>
</feature>
<keyword evidence="7" id="KW-0732">Signal</keyword>
<keyword evidence="3 5" id="KW-1015">Disulfide bond</keyword>
<evidence type="ECO:0000313" key="9">
    <source>
        <dbReference type="EMBL" id="MBN3289113.1"/>
    </source>
</evidence>
<dbReference type="Proteomes" id="UP001166052">
    <property type="component" value="Unassembled WGS sequence"/>
</dbReference>
<organism evidence="9 10">
    <name type="scientific">Polypterus senegalus</name>
    <name type="common">Senegal bichir</name>
    <dbReference type="NCBI Taxonomy" id="55291"/>
    <lineage>
        <taxon>Eukaryota</taxon>
        <taxon>Metazoa</taxon>
        <taxon>Chordata</taxon>
        <taxon>Craniata</taxon>
        <taxon>Vertebrata</taxon>
        <taxon>Euteleostomi</taxon>
        <taxon>Actinopterygii</taxon>
        <taxon>Polypteriformes</taxon>
        <taxon>Polypteridae</taxon>
        <taxon>Polypterus</taxon>
    </lineage>
</organism>
<dbReference type="Gene3D" id="2.10.70.10">
    <property type="entry name" value="Complement Module, domain 1"/>
    <property type="match status" value="3"/>
</dbReference>
<dbReference type="SMART" id="SM00032">
    <property type="entry name" value="CCP"/>
    <property type="match status" value="3"/>
</dbReference>
<feature type="non-terminal residue" evidence="9">
    <location>
        <position position="284"/>
    </location>
</feature>
<dbReference type="PROSITE" id="PS50923">
    <property type="entry name" value="SUSHI"/>
    <property type="match status" value="3"/>
</dbReference>
<dbReference type="InterPro" id="IPR000436">
    <property type="entry name" value="Sushi_SCR_CCP_dom"/>
</dbReference>
<feature type="domain" description="Sushi" evidence="8">
    <location>
        <begin position="90"/>
        <end position="148"/>
    </location>
</feature>
<feature type="domain" description="Sushi" evidence="8">
    <location>
        <begin position="149"/>
        <end position="207"/>
    </location>
</feature>
<feature type="signal peptide" evidence="7">
    <location>
        <begin position="1"/>
        <end position="26"/>
    </location>
</feature>
<dbReference type="PANTHER" id="PTHR19325">
    <property type="entry name" value="COMPLEMENT COMPONENT-RELATED SUSHI DOMAIN-CONTAINING"/>
    <property type="match status" value="1"/>
</dbReference>
<dbReference type="CDD" id="cd00033">
    <property type="entry name" value="CCP"/>
    <property type="match status" value="2"/>
</dbReference>
<accession>A0ABS2YRK3</accession>
<feature type="disulfide bond" evidence="5">
    <location>
        <begin position="119"/>
        <end position="146"/>
    </location>
</feature>
<name>A0ABS2YRK3_POLSE</name>
<feature type="chain" id="PRO_5047250849" evidence="7">
    <location>
        <begin position="27"/>
        <end position="284"/>
    </location>
</feature>
<proteinExistence type="predicted"/>
<evidence type="ECO:0000313" key="10">
    <source>
        <dbReference type="Proteomes" id="UP001166052"/>
    </source>
</evidence>
<gene>
    <name evidence="9" type="primary">Svep1_0</name>
    <name evidence="9" type="ORF">GTO92_0008956</name>
</gene>
<dbReference type="InterPro" id="IPR035976">
    <property type="entry name" value="Sushi/SCR/CCP_sf"/>
</dbReference>
<dbReference type="Pfam" id="PF00084">
    <property type="entry name" value="Sushi"/>
    <property type="match status" value="2"/>
</dbReference>
<comment type="caution">
    <text evidence="9">The sequence shown here is derived from an EMBL/GenBank/DDBJ whole genome shotgun (WGS) entry which is preliminary data.</text>
</comment>
<evidence type="ECO:0000256" key="6">
    <source>
        <dbReference type="SAM" id="MobiDB-lite"/>
    </source>
</evidence>
<dbReference type="PANTHER" id="PTHR19325:SF575">
    <property type="entry name" value="LOCOMOTION-RELATED PROTEIN HIKARU GENKI"/>
    <property type="match status" value="1"/>
</dbReference>
<evidence type="ECO:0000256" key="1">
    <source>
        <dbReference type="ARBA" id="ARBA00022659"/>
    </source>
</evidence>
<keyword evidence="1 5" id="KW-0768">Sushi</keyword>
<evidence type="ECO:0000256" key="4">
    <source>
        <dbReference type="ARBA" id="ARBA00023180"/>
    </source>
</evidence>
<dbReference type="SUPFAM" id="SSF57535">
    <property type="entry name" value="Complement control module/SCR domain"/>
    <property type="match status" value="3"/>
</dbReference>
<evidence type="ECO:0000256" key="7">
    <source>
        <dbReference type="SAM" id="SignalP"/>
    </source>
</evidence>
<evidence type="ECO:0000256" key="3">
    <source>
        <dbReference type="ARBA" id="ARBA00023157"/>
    </source>
</evidence>
<keyword evidence="4" id="KW-0325">Glycoprotein</keyword>
<keyword evidence="10" id="KW-1185">Reference proteome</keyword>
<keyword evidence="2" id="KW-0677">Repeat</keyword>
<reference evidence="9" key="1">
    <citation type="journal article" date="2021" name="Cell">
        <title>Tracing the genetic footprints of vertebrate landing in non-teleost ray-finned fishes.</title>
        <authorList>
            <person name="Bi X."/>
            <person name="Wang K."/>
            <person name="Yang L."/>
            <person name="Pan H."/>
            <person name="Jiang H."/>
            <person name="Wei Q."/>
            <person name="Fang M."/>
            <person name="Yu H."/>
            <person name="Zhu C."/>
            <person name="Cai Y."/>
            <person name="He Y."/>
            <person name="Gan X."/>
            <person name="Zeng H."/>
            <person name="Yu D."/>
            <person name="Zhu Y."/>
            <person name="Jiang H."/>
            <person name="Qiu Q."/>
            <person name="Yang H."/>
            <person name="Zhang Y.E."/>
            <person name="Wang W."/>
            <person name="Zhu M."/>
            <person name="He S."/>
            <person name="Zhang G."/>
        </authorList>
    </citation>
    <scope>NUCLEOTIDE SEQUENCE</scope>
    <source>
        <strain evidence="9">Bchr_001</strain>
    </source>
</reference>
<comment type="caution">
    <text evidence="5">Lacks conserved residue(s) required for the propagation of feature annotation.</text>
</comment>
<dbReference type="EMBL" id="JAAWVN010001534">
    <property type="protein sequence ID" value="MBN3289113.1"/>
    <property type="molecule type" value="Genomic_DNA"/>
</dbReference>
<sequence length="284" mass="31140">MKTALCLFGTLVELVVLLGLLGLVTRDCGNPPSVANAAPRSEFLVETVFTDGSKPLFYECIPGYIKEKGNYGITCTGSSWSVPRLVCKTVECHIPPEIENGSHFSMGRVQYRSVVIYTCNPGFDMIGNYQITCESNGEYSSPPPKCSSVKCPDPPVIENGSHDPVSSIRSGLVVTYNCNPGFDMIGNHQITCKSNGKYSSRPPKCISGKKKSIKDQIKVSLKTGGIHPDEMEVTAADRSTWQQLALVGTDTPQDNRTAKRRKQTHEEHSHGGCLQHYNPYMPHL</sequence>
<feature type="non-terminal residue" evidence="9">
    <location>
        <position position="1"/>
    </location>
</feature>
<feature type="disulfide bond" evidence="5">
    <location>
        <begin position="60"/>
        <end position="87"/>
    </location>
</feature>
<dbReference type="InterPro" id="IPR050350">
    <property type="entry name" value="Compl-Cell_Adhes-Reg"/>
</dbReference>
<evidence type="ECO:0000256" key="5">
    <source>
        <dbReference type="PROSITE-ProRule" id="PRU00302"/>
    </source>
</evidence>
<protein>
    <submittedName>
        <fullName evidence="9">SVEP1 protein</fullName>
    </submittedName>
</protein>